<keyword evidence="4 7" id="KW-0812">Transmembrane</keyword>
<sequence length="160" mass="17711">MTRLASTIGRFLGLLLLWWILAGGDPAYWYYGLAAAAVATALSLRVLPPGRRDSAHRARPWEIPGLIVWFVWSAIRGGIDVAHRAFSPTLPIAPHVIRVPIGVRHPGGRRLALWLVNLMPGSLVVDEKDEWADLHVLSADLDTEGSWRELTRRISRIVGG</sequence>
<evidence type="ECO:0000313" key="9">
    <source>
        <dbReference type="Proteomes" id="UP001206890"/>
    </source>
</evidence>
<keyword evidence="6 7" id="KW-0472">Membrane</keyword>
<reference evidence="8" key="1">
    <citation type="submission" date="2022-04" db="EMBL/GenBank/DDBJ databases">
        <title>Human microbiome associated bacterial genomes.</title>
        <authorList>
            <person name="Sandstrom S."/>
            <person name="Salamzade R."/>
            <person name="Kalan L.R."/>
        </authorList>
    </citation>
    <scope>NUCLEOTIDE SEQUENCE</scope>
    <source>
        <strain evidence="8">P3-SID1762</strain>
    </source>
</reference>
<comment type="similarity">
    <text evidence="2">Belongs to the CPA3 antiporters (TC 2.A.63) subunit E family.</text>
</comment>
<keyword evidence="3" id="KW-1003">Cell membrane</keyword>
<dbReference type="PANTHER" id="PTHR34584">
    <property type="entry name" value="NA(+)/H(+) ANTIPORTER SUBUNIT E1"/>
    <property type="match status" value="1"/>
</dbReference>
<dbReference type="GO" id="GO:0008324">
    <property type="term" value="F:monoatomic cation transmembrane transporter activity"/>
    <property type="evidence" value="ECO:0007669"/>
    <property type="project" value="InterPro"/>
</dbReference>
<keyword evidence="5 7" id="KW-1133">Transmembrane helix</keyword>
<dbReference type="RefSeq" id="WP_070722319.1">
    <property type="nucleotide sequence ID" value="NZ_JAFFGT010000013.1"/>
</dbReference>
<name>A0AAW5Q8F7_9ACTN</name>
<evidence type="ECO:0000256" key="1">
    <source>
        <dbReference type="ARBA" id="ARBA00004651"/>
    </source>
</evidence>
<comment type="subcellular location">
    <subcellularLocation>
        <location evidence="1">Cell membrane</location>
        <topology evidence="1">Multi-pass membrane protein</topology>
    </subcellularLocation>
</comment>
<evidence type="ECO:0000256" key="3">
    <source>
        <dbReference type="ARBA" id="ARBA00022475"/>
    </source>
</evidence>
<dbReference type="GO" id="GO:0005886">
    <property type="term" value="C:plasma membrane"/>
    <property type="evidence" value="ECO:0007669"/>
    <property type="project" value="UniProtKB-SubCell"/>
</dbReference>
<feature type="transmembrane region" description="Helical" evidence="7">
    <location>
        <begin position="7"/>
        <end position="22"/>
    </location>
</feature>
<evidence type="ECO:0000256" key="5">
    <source>
        <dbReference type="ARBA" id="ARBA00022989"/>
    </source>
</evidence>
<protein>
    <submittedName>
        <fullName evidence="8">Na+/H+ antiporter subunit E</fullName>
    </submittedName>
</protein>
<evidence type="ECO:0000256" key="6">
    <source>
        <dbReference type="ARBA" id="ARBA00023136"/>
    </source>
</evidence>
<comment type="caution">
    <text evidence="8">The sequence shown here is derived from an EMBL/GenBank/DDBJ whole genome shotgun (WGS) entry which is preliminary data.</text>
</comment>
<organism evidence="8 9">
    <name type="scientific">Dietzia cinnamea</name>
    <dbReference type="NCBI Taxonomy" id="321318"/>
    <lineage>
        <taxon>Bacteria</taxon>
        <taxon>Bacillati</taxon>
        <taxon>Actinomycetota</taxon>
        <taxon>Actinomycetes</taxon>
        <taxon>Mycobacteriales</taxon>
        <taxon>Dietziaceae</taxon>
        <taxon>Dietzia</taxon>
    </lineage>
</organism>
<gene>
    <name evidence="8" type="ORF">M3D93_06795</name>
</gene>
<evidence type="ECO:0000256" key="2">
    <source>
        <dbReference type="ARBA" id="ARBA00006228"/>
    </source>
</evidence>
<dbReference type="Proteomes" id="UP001206890">
    <property type="component" value="Unassembled WGS sequence"/>
</dbReference>
<evidence type="ECO:0000313" key="8">
    <source>
        <dbReference type="EMBL" id="MCT2117461.1"/>
    </source>
</evidence>
<feature type="transmembrane region" description="Helical" evidence="7">
    <location>
        <begin position="28"/>
        <end position="47"/>
    </location>
</feature>
<dbReference type="EMBL" id="JALXTC010000023">
    <property type="protein sequence ID" value="MCT2117461.1"/>
    <property type="molecule type" value="Genomic_DNA"/>
</dbReference>
<dbReference type="PANTHER" id="PTHR34584:SF1">
    <property type="entry name" value="NA(+)_H(+) ANTIPORTER SUBUNIT E1"/>
    <property type="match status" value="1"/>
</dbReference>
<dbReference type="Pfam" id="PF01899">
    <property type="entry name" value="MNHE"/>
    <property type="match status" value="1"/>
</dbReference>
<dbReference type="AlphaFoldDB" id="A0AAW5Q8F7"/>
<dbReference type="InterPro" id="IPR002758">
    <property type="entry name" value="Cation_antiport_E"/>
</dbReference>
<proteinExistence type="inferred from homology"/>
<evidence type="ECO:0000256" key="4">
    <source>
        <dbReference type="ARBA" id="ARBA00022692"/>
    </source>
</evidence>
<accession>A0AAW5Q8F7</accession>
<evidence type="ECO:0000256" key="7">
    <source>
        <dbReference type="SAM" id="Phobius"/>
    </source>
</evidence>